<accession>A0A8J6DJ36</accession>
<keyword evidence="2" id="KW-1185">Reference proteome</keyword>
<gene>
    <name evidence="1" type="ORF">J0S82_001711</name>
</gene>
<dbReference type="Proteomes" id="UP000700334">
    <property type="component" value="Unassembled WGS sequence"/>
</dbReference>
<dbReference type="AlphaFoldDB" id="A0A8J6DJ36"/>
<proteinExistence type="predicted"/>
<organism evidence="1 2">
    <name type="scientific">Galemys pyrenaicus</name>
    <name type="common">Iberian desman</name>
    <name type="synonym">Pyrenean desman</name>
    <dbReference type="NCBI Taxonomy" id="202257"/>
    <lineage>
        <taxon>Eukaryota</taxon>
        <taxon>Metazoa</taxon>
        <taxon>Chordata</taxon>
        <taxon>Craniata</taxon>
        <taxon>Vertebrata</taxon>
        <taxon>Euteleostomi</taxon>
        <taxon>Mammalia</taxon>
        <taxon>Eutheria</taxon>
        <taxon>Laurasiatheria</taxon>
        <taxon>Eulipotyphla</taxon>
        <taxon>Talpidae</taxon>
        <taxon>Galemys</taxon>
    </lineage>
</organism>
<evidence type="ECO:0000313" key="2">
    <source>
        <dbReference type="Proteomes" id="UP000700334"/>
    </source>
</evidence>
<dbReference type="EMBL" id="JAGFMF010011914">
    <property type="protein sequence ID" value="KAG8510081.1"/>
    <property type="molecule type" value="Genomic_DNA"/>
</dbReference>
<comment type="caution">
    <text evidence="1">The sequence shown here is derived from an EMBL/GenBank/DDBJ whole genome shotgun (WGS) entry which is preliminary data.</text>
</comment>
<name>A0A8J6DJ36_GALPY</name>
<feature type="non-terminal residue" evidence="1">
    <location>
        <position position="1"/>
    </location>
</feature>
<evidence type="ECO:0000313" key="1">
    <source>
        <dbReference type="EMBL" id="KAG8510081.1"/>
    </source>
</evidence>
<reference evidence="1" key="1">
    <citation type="journal article" date="2021" name="Evol. Appl.">
        <title>The genome of the Pyrenean desman and the effects of bottlenecks and inbreeding on the genomic landscape of an endangered species.</title>
        <authorList>
            <person name="Escoda L."/>
            <person name="Castresana J."/>
        </authorList>
    </citation>
    <scope>NUCLEOTIDE SEQUENCE</scope>
    <source>
        <strain evidence="1">IBE-C5619</strain>
    </source>
</reference>
<sequence>MVILGQVTEHLYQKALEGHGKTCCLWYSAEQGRSFF</sequence>
<protein>
    <submittedName>
        <fullName evidence="1">Uncharacterized protein</fullName>
    </submittedName>
</protein>